<comment type="caution">
    <text evidence="2">The sequence shown here is derived from an EMBL/GenBank/DDBJ whole genome shotgun (WGS) entry which is preliminary data.</text>
</comment>
<dbReference type="AlphaFoldDB" id="A0A1W0WPA5"/>
<evidence type="ECO:0000313" key="3">
    <source>
        <dbReference type="Proteomes" id="UP000192578"/>
    </source>
</evidence>
<sequence>MSVRKRYLCCDQSVGYIEKRYPIEALRDARRTEEILFGGDMVLDDGLEDAARPRPPTDTAILQYSLNKRGRWRIIATLNDLILHHHHSSLSSSSGEETDQTVLPVSCVVRKFHTSDRYHRLVDNCHAHAQNVVAVASTVFDRTNVMGNKRRKNKTSTLSRFAEKGCRPRTNAEQAPEMSHRNSKHRERHSSHPAADSDTGVALPRDFAGAAALQAVMSGVVYEIGMNHNLSSHFYRKDRHNPGSRDRFRWGKKSLKKSKGWMTRYGQSRPAFPDEEIAAWKTDRNCYDADDCDYECLLFDRVPRENLDDGAPRMTPAAWSMEQLINQSSKVGRQRSFYGISSTPVSEDDEERQLESTWAVLDWETPFDLCLDI</sequence>
<proteinExistence type="predicted"/>
<feature type="region of interest" description="Disordered" evidence="1">
    <location>
        <begin position="146"/>
        <end position="201"/>
    </location>
</feature>
<organism evidence="2 3">
    <name type="scientific">Hypsibius exemplaris</name>
    <name type="common">Freshwater tardigrade</name>
    <dbReference type="NCBI Taxonomy" id="2072580"/>
    <lineage>
        <taxon>Eukaryota</taxon>
        <taxon>Metazoa</taxon>
        <taxon>Ecdysozoa</taxon>
        <taxon>Tardigrada</taxon>
        <taxon>Eutardigrada</taxon>
        <taxon>Parachela</taxon>
        <taxon>Hypsibioidea</taxon>
        <taxon>Hypsibiidae</taxon>
        <taxon>Hypsibius</taxon>
    </lineage>
</organism>
<gene>
    <name evidence="2" type="ORF">BV898_08896</name>
</gene>
<keyword evidence="3" id="KW-1185">Reference proteome</keyword>
<feature type="compositionally biased region" description="Basic residues" evidence="1">
    <location>
        <begin position="181"/>
        <end position="191"/>
    </location>
</feature>
<evidence type="ECO:0000256" key="1">
    <source>
        <dbReference type="SAM" id="MobiDB-lite"/>
    </source>
</evidence>
<reference evidence="3" key="1">
    <citation type="submission" date="2017-01" db="EMBL/GenBank/DDBJ databases">
        <title>Comparative genomics of anhydrobiosis in the tardigrade Hypsibius dujardini.</title>
        <authorList>
            <person name="Yoshida Y."/>
            <person name="Koutsovoulos G."/>
            <person name="Laetsch D."/>
            <person name="Stevens L."/>
            <person name="Kumar S."/>
            <person name="Horikawa D."/>
            <person name="Ishino K."/>
            <person name="Komine S."/>
            <person name="Tomita M."/>
            <person name="Blaxter M."/>
            <person name="Arakawa K."/>
        </authorList>
    </citation>
    <scope>NUCLEOTIDE SEQUENCE [LARGE SCALE GENOMIC DNA]</scope>
    <source>
        <strain evidence="3">Z151</strain>
    </source>
</reference>
<evidence type="ECO:0000313" key="2">
    <source>
        <dbReference type="EMBL" id="OQV17034.1"/>
    </source>
</evidence>
<dbReference type="Proteomes" id="UP000192578">
    <property type="component" value="Unassembled WGS sequence"/>
</dbReference>
<dbReference type="EMBL" id="MTYJ01000067">
    <property type="protein sequence ID" value="OQV17034.1"/>
    <property type="molecule type" value="Genomic_DNA"/>
</dbReference>
<accession>A0A1W0WPA5</accession>
<protein>
    <submittedName>
        <fullName evidence="2">Uncharacterized protein</fullName>
    </submittedName>
</protein>
<name>A0A1W0WPA5_HYPEX</name>